<protein>
    <submittedName>
        <fullName evidence="3">Unannotated protein</fullName>
    </submittedName>
</protein>
<dbReference type="Gene3D" id="2.60.120.230">
    <property type="match status" value="1"/>
</dbReference>
<dbReference type="Pfam" id="PF03712">
    <property type="entry name" value="Cu2_monoox_C"/>
    <property type="match status" value="1"/>
</dbReference>
<dbReference type="InterPro" id="IPR014784">
    <property type="entry name" value="Cu2_ascorb_mOase-like_C"/>
</dbReference>
<evidence type="ECO:0000256" key="1">
    <source>
        <dbReference type="ARBA" id="ARBA00023157"/>
    </source>
</evidence>
<accession>A0A6J6XDY6</accession>
<feature type="domain" description="Copper type II ascorbate-dependent monooxygenase C-terminal" evidence="2">
    <location>
        <begin position="2"/>
        <end position="102"/>
    </location>
</feature>
<dbReference type="InterPro" id="IPR024548">
    <property type="entry name" value="Cu2_monoox_C"/>
</dbReference>
<name>A0A6J6XDY6_9ZZZZ</name>
<dbReference type="EMBL" id="CAFAAE010000107">
    <property type="protein sequence ID" value="CAB4793518.1"/>
    <property type="molecule type" value="Genomic_DNA"/>
</dbReference>
<evidence type="ECO:0000313" key="4">
    <source>
        <dbReference type="EMBL" id="CAB5063766.1"/>
    </source>
</evidence>
<reference evidence="3" key="1">
    <citation type="submission" date="2020-05" db="EMBL/GenBank/DDBJ databases">
        <authorList>
            <person name="Chiriac C."/>
            <person name="Salcher M."/>
            <person name="Ghai R."/>
            <person name="Kavagutti S V."/>
        </authorList>
    </citation>
    <scope>NUCLEOTIDE SEQUENCE</scope>
</reference>
<dbReference type="SUPFAM" id="SSF49742">
    <property type="entry name" value="PHM/PNGase F"/>
    <property type="match status" value="1"/>
</dbReference>
<dbReference type="GO" id="GO:0016715">
    <property type="term" value="F:oxidoreductase activity, acting on paired donors, with incorporation or reduction of molecular oxygen, reduced ascorbate as one donor, and incorporation of one atom of oxygen"/>
    <property type="evidence" value="ECO:0007669"/>
    <property type="project" value="InterPro"/>
</dbReference>
<evidence type="ECO:0000259" key="2">
    <source>
        <dbReference type="Pfam" id="PF03712"/>
    </source>
</evidence>
<organism evidence="3">
    <name type="scientific">freshwater metagenome</name>
    <dbReference type="NCBI Taxonomy" id="449393"/>
    <lineage>
        <taxon>unclassified sequences</taxon>
        <taxon>metagenomes</taxon>
        <taxon>ecological metagenomes</taxon>
    </lineage>
</organism>
<dbReference type="AlphaFoldDB" id="A0A6J6XDY6"/>
<proteinExistence type="predicted"/>
<dbReference type="EMBL" id="CAFBQT010000060">
    <property type="protein sequence ID" value="CAB5063766.1"/>
    <property type="molecule type" value="Genomic_DNA"/>
</dbReference>
<dbReference type="InterPro" id="IPR008977">
    <property type="entry name" value="PHM/PNGase_F_dom_sf"/>
</dbReference>
<sequence length="104" mass="11675">MKIYGATPHMHQLGKSVTITHTNISTGEVTTLSTRPQWNFDDQRTDWLATPIAAQVGDRISVTCTYDVGLRSLLPIYKNLSPNYVVWGEGTRDEMCLAIINYTD</sequence>
<evidence type="ECO:0000313" key="3">
    <source>
        <dbReference type="EMBL" id="CAB4793518.1"/>
    </source>
</evidence>
<gene>
    <name evidence="3" type="ORF">UFOPK2982_00744</name>
    <name evidence="4" type="ORF">UFOPK4355_00591</name>
</gene>
<keyword evidence="1" id="KW-1015">Disulfide bond</keyword>